<evidence type="ECO:0000256" key="3">
    <source>
        <dbReference type="ARBA" id="ARBA00022475"/>
    </source>
</evidence>
<proteinExistence type="inferred from homology"/>
<feature type="transmembrane region" description="Helical" evidence="9">
    <location>
        <begin position="158"/>
        <end position="179"/>
    </location>
</feature>
<evidence type="ECO:0000256" key="2">
    <source>
        <dbReference type="ARBA" id="ARBA00022448"/>
    </source>
</evidence>
<keyword evidence="3" id="KW-1003">Cell membrane</keyword>
<dbReference type="Proteomes" id="UP000198744">
    <property type="component" value="Unassembled WGS sequence"/>
</dbReference>
<keyword evidence="2" id="KW-0813">Transport</keyword>
<keyword evidence="4" id="KW-0997">Cell inner membrane</keyword>
<dbReference type="EMBL" id="FOBS01000030">
    <property type="protein sequence ID" value="SEM65294.1"/>
    <property type="molecule type" value="Genomic_DNA"/>
</dbReference>
<evidence type="ECO:0000256" key="9">
    <source>
        <dbReference type="SAM" id="Phobius"/>
    </source>
</evidence>
<comment type="subcellular location">
    <subcellularLocation>
        <location evidence="1">Cell inner membrane</location>
        <topology evidence="1">Multi-pass membrane protein</topology>
    </subcellularLocation>
</comment>
<evidence type="ECO:0000313" key="11">
    <source>
        <dbReference type="Proteomes" id="UP000198744"/>
    </source>
</evidence>
<evidence type="ECO:0000256" key="6">
    <source>
        <dbReference type="ARBA" id="ARBA00022989"/>
    </source>
</evidence>
<dbReference type="GO" id="GO:0005886">
    <property type="term" value="C:plasma membrane"/>
    <property type="evidence" value="ECO:0007669"/>
    <property type="project" value="UniProtKB-SubCell"/>
</dbReference>
<evidence type="ECO:0000313" key="10">
    <source>
        <dbReference type="EMBL" id="SEM65294.1"/>
    </source>
</evidence>
<protein>
    <submittedName>
        <fullName evidence="10">Uncharacterized protein</fullName>
    </submittedName>
</protein>
<evidence type="ECO:0000256" key="1">
    <source>
        <dbReference type="ARBA" id="ARBA00004429"/>
    </source>
</evidence>
<keyword evidence="5 9" id="KW-0812">Transmembrane</keyword>
<dbReference type="Pfam" id="PF04143">
    <property type="entry name" value="Sulf_transp"/>
    <property type="match status" value="1"/>
</dbReference>
<evidence type="ECO:0000256" key="8">
    <source>
        <dbReference type="ARBA" id="ARBA00035655"/>
    </source>
</evidence>
<gene>
    <name evidence="10" type="ORF">SAMN04489760_13033</name>
</gene>
<evidence type="ECO:0000256" key="4">
    <source>
        <dbReference type="ARBA" id="ARBA00022519"/>
    </source>
</evidence>
<dbReference type="PANTHER" id="PTHR30574:SF1">
    <property type="entry name" value="SULPHUR TRANSPORT DOMAIN-CONTAINING PROTEIN"/>
    <property type="match status" value="1"/>
</dbReference>
<keyword evidence="6 9" id="KW-1133">Transmembrane helix</keyword>
<feature type="transmembrane region" description="Helical" evidence="9">
    <location>
        <begin position="120"/>
        <end position="138"/>
    </location>
</feature>
<sequence>MERKMKKKTANGGWSPYLAGALVGILAIVSVWATTELLGKSTYLGASTTFVRAAGLLERTVAGEHVSLNEYFTKEKVRVDWQFMLVCGIFLGALISSLSDKSFKLEGVPPIWKKRFGPSIGKRATGAFLGGMVAMVGARMADGCPSGHGLSGMMQLSVSAFVALAMFFGVGVLVAAIVYGRRPS</sequence>
<dbReference type="InterPro" id="IPR007272">
    <property type="entry name" value="Sulf_transp_TsuA/YedE"/>
</dbReference>
<accession>A0A1H8A5U7</accession>
<name>A0A1H8A5U7_9BACT</name>
<feature type="transmembrane region" description="Helical" evidence="9">
    <location>
        <begin position="81"/>
        <end position="99"/>
    </location>
</feature>
<comment type="similarity">
    <text evidence="8">Belongs to the TsuA/YedE (TC 9.B.102) family.</text>
</comment>
<dbReference type="PANTHER" id="PTHR30574">
    <property type="entry name" value="INNER MEMBRANE PROTEIN YEDE"/>
    <property type="match status" value="1"/>
</dbReference>
<keyword evidence="7 9" id="KW-0472">Membrane</keyword>
<evidence type="ECO:0000256" key="5">
    <source>
        <dbReference type="ARBA" id="ARBA00022692"/>
    </source>
</evidence>
<keyword evidence="11" id="KW-1185">Reference proteome</keyword>
<organism evidence="10 11">
    <name type="scientific">Syntrophus gentianae</name>
    <dbReference type="NCBI Taxonomy" id="43775"/>
    <lineage>
        <taxon>Bacteria</taxon>
        <taxon>Pseudomonadati</taxon>
        <taxon>Thermodesulfobacteriota</taxon>
        <taxon>Syntrophia</taxon>
        <taxon>Syntrophales</taxon>
        <taxon>Syntrophaceae</taxon>
        <taxon>Syntrophus</taxon>
    </lineage>
</organism>
<dbReference type="STRING" id="43775.SAMN04489760_13033"/>
<dbReference type="AlphaFoldDB" id="A0A1H8A5U7"/>
<reference evidence="10 11" key="1">
    <citation type="submission" date="2016-10" db="EMBL/GenBank/DDBJ databases">
        <authorList>
            <person name="de Groot N.N."/>
        </authorList>
    </citation>
    <scope>NUCLEOTIDE SEQUENCE [LARGE SCALE GENOMIC DNA]</scope>
    <source>
        <strain evidence="10 11">DSM 8423</strain>
    </source>
</reference>
<evidence type="ECO:0000256" key="7">
    <source>
        <dbReference type="ARBA" id="ARBA00023136"/>
    </source>
</evidence>